<name>A0A8E2VIP9_9RHOB</name>
<keyword evidence="1" id="KW-0472">Membrane</keyword>
<evidence type="ECO:0000313" key="3">
    <source>
        <dbReference type="Proteomes" id="UP000244037"/>
    </source>
</evidence>
<proteinExistence type="predicted"/>
<gene>
    <name evidence="2" type="ORF">C8N38_11753</name>
</gene>
<sequence length="108" mass="11360">METVFWLALATAFTIAGDVLIKIASASPTGLTSWGFALGAVCYGSPAFAWFYLMRDHALALVAVLYASATLIALALLGVLVFRESFLLRDALGIALALAAVLVMHRGA</sequence>
<dbReference type="OrthoDB" id="7777654at2"/>
<protein>
    <submittedName>
        <fullName evidence="2">Uncharacterized protein</fullName>
    </submittedName>
</protein>
<dbReference type="SUPFAM" id="SSF103481">
    <property type="entry name" value="Multidrug resistance efflux transporter EmrE"/>
    <property type="match status" value="1"/>
</dbReference>
<accession>A0A8E2VIP9</accession>
<dbReference type="AlphaFoldDB" id="A0A8E2VIP9"/>
<feature type="transmembrane region" description="Helical" evidence="1">
    <location>
        <begin position="36"/>
        <end position="53"/>
    </location>
</feature>
<dbReference type="Gene3D" id="1.10.3730.20">
    <property type="match status" value="1"/>
</dbReference>
<reference evidence="2 3" key="1">
    <citation type="submission" date="2018-04" db="EMBL/GenBank/DDBJ databases">
        <title>Genomic Encyclopedia of Archaeal and Bacterial Type Strains, Phase II (KMG-II): from individual species to whole genera.</title>
        <authorList>
            <person name="Goeker M."/>
        </authorList>
    </citation>
    <scope>NUCLEOTIDE SEQUENCE [LARGE SCALE GENOMIC DNA]</scope>
    <source>
        <strain evidence="2 3">DSM 19783</strain>
    </source>
</reference>
<feature type="transmembrane region" description="Helical" evidence="1">
    <location>
        <begin position="86"/>
        <end position="104"/>
    </location>
</feature>
<evidence type="ECO:0000313" key="2">
    <source>
        <dbReference type="EMBL" id="PTW44319.1"/>
    </source>
</evidence>
<keyword evidence="1" id="KW-0812">Transmembrane</keyword>
<dbReference type="InterPro" id="IPR037185">
    <property type="entry name" value="EmrE-like"/>
</dbReference>
<dbReference type="EMBL" id="QAYC01000017">
    <property type="protein sequence ID" value="PTW44319.1"/>
    <property type="molecule type" value="Genomic_DNA"/>
</dbReference>
<comment type="caution">
    <text evidence="2">The sequence shown here is derived from an EMBL/GenBank/DDBJ whole genome shotgun (WGS) entry which is preliminary data.</text>
</comment>
<evidence type="ECO:0000256" key="1">
    <source>
        <dbReference type="SAM" id="Phobius"/>
    </source>
</evidence>
<keyword evidence="1" id="KW-1133">Transmembrane helix</keyword>
<dbReference type="Proteomes" id="UP000244037">
    <property type="component" value="Unassembled WGS sequence"/>
</dbReference>
<organism evidence="2 3">
    <name type="scientific">Rhodovulum kholense</name>
    <dbReference type="NCBI Taxonomy" id="453584"/>
    <lineage>
        <taxon>Bacteria</taxon>
        <taxon>Pseudomonadati</taxon>
        <taxon>Pseudomonadota</taxon>
        <taxon>Alphaproteobacteria</taxon>
        <taxon>Rhodobacterales</taxon>
        <taxon>Paracoccaceae</taxon>
        <taxon>Rhodovulum</taxon>
    </lineage>
</organism>
<keyword evidence="3" id="KW-1185">Reference proteome</keyword>
<feature type="transmembrane region" description="Helical" evidence="1">
    <location>
        <begin position="60"/>
        <end position="80"/>
    </location>
</feature>
<dbReference type="RefSeq" id="WP_108028467.1">
    <property type="nucleotide sequence ID" value="NZ_QAYC01000017.1"/>
</dbReference>